<feature type="region of interest" description="Disordered" evidence="1">
    <location>
        <begin position="241"/>
        <end position="261"/>
    </location>
</feature>
<sequence>MSRLKRKLENAFDGNLPSNLKLNENFCLIGTPLPPLEKSKDTGEFVPLWKQEVRDEKGRRRLHGAFTGGFSAGYFNTVGSKEGWAPSTFTSSRGERAAHKAARPEDFMDDEDLAEIRESQKLVDTTEEMDLTGGTQAELARRAGAGDGPKDEITSALEDALLPTARDSVGARILKKMGWRPGQGVGPRVTWAQLKAQDAQSSSLSSADASKAVAPEHEEATKHTYAPRDTKLPVFTRKTNNQGIGYTPGATLHESTQGTAKTGPSISAGFGLGALNEADDDDIDIYDSTGGPSRATRLAYDVRDVEDDERPTLGPRRPNIANAFKAPQATSSEPPATFHDGRRVISGFVISSAKVSEDTLFPLPEIPPGWKPDPTRVWKTDASATTPAPAAASPPREGNWKNTITAEQRGSMLGETPLPAAPRSVFDYLSQKDRDRLRAMASGIVGAAPPPPVAIVVPTVEPRIAQAALKGFQPFVSDPAKQARYTSYLRSQVGGEEAEAAVPLTPKPGQSNEAFNQELAEYANAARIFKPVSGAMASRFTSAAVVEAGPKAVEGLHQPSASSSSTGPGTGTGMVEKMRLEDPPKLQAAKAGMFGPLTHETEAWFPARLLCKRFGVPDPHPDGAAAEAAAQAKKDKETQFEQETKRLAADAVAAAASSAAADPDGDGEGVGDGRKKDLSNVGLGEDETQGRDTLTYERPAMDIFKAIFASDDEESEDEAEATAAPGAESATRPAIKAETSPPPAVDEPVDLASFRPTFVSRVKREGKAEDAVPKDKEKEKKGKRDKTKSKSKFSLVSFGDEDGDGLEGPAAPPSTDVEERKHKKKRKSKRASERGGADDDDGMWVEKEVPQAVKPVAADVPQAPDAGARGRKRAIDFL</sequence>
<accession>A0A165KJP8</accession>
<feature type="compositionally biased region" description="Low complexity" evidence="1">
    <location>
        <begin position="850"/>
        <end position="866"/>
    </location>
</feature>
<dbReference type="Pfam" id="PF26093">
    <property type="entry name" value="HTH_TGH"/>
    <property type="match status" value="1"/>
</dbReference>
<feature type="region of interest" description="Disordered" evidence="1">
    <location>
        <begin position="379"/>
        <end position="401"/>
    </location>
</feature>
<organism evidence="3 4">
    <name type="scientific">Exidia glandulosa HHB12029</name>
    <dbReference type="NCBI Taxonomy" id="1314781"/>
    <lineage>
        <taxon>Eukaryota</taxon>
        <taxon>Fungi</taxon>
        <taxon>Dikarya</taxon>
        <taxon>Basidiomycota</taxon>
        <taxon>Agaricomycotina</taxon>
        <taxon>Agaricomycetes</taxon>
        <taxon>Auriculariales</taxon>
        <taxon>Exidiaceae</taxon>
        <taxon>Exidia</taxon>
    </lineage>
</organism>
<dbReference type="PROSITE" id="PS50174">
    <property type="entry name" value="G_PATCH"/>
    <property type="match status" value="1"/>
</dbReference>
<dbReference type="OrthoDB" id="20507at2759"/>
<dbReference type="EMBL" id="KV425943">
    <property type="protein sequence ID" value="KZV96446.1"/>
    <property type="molecule type" value="Genomic_DNA"/>
</dbReference>
<name>A0A165KJP8_EXIGL</name>
<feature type="compositionally biased region" description="Low complexity" evidence="1">
    <location>
        <begin position="202"/>
        <end position="212"/>
    </location>
</feature>
<feature type="region of interest" description="Disordered" evidence="1">
    <location>
        <begin position="656"/>
        <end position="696"/>
    </location>
</feature>
<dbReference type="GO" id="GO:0006397">
    <property type="term" value="P:mRNA processing"/>
    <property type="evidence" value="ECO:0007669"/>
    <property type="project" value="InterPro"/>
</dbReference>
<dbReference type="PANTHER" id="PTHR13384">
    <property type="entry name" value="G PATCH DOMAIN-CONTAINING PROTEIN 1"/>
    <property type="match status" value="1"/>
</dbReference>
<evidence type="ECO:0000259" key="2">
    <source>
        <dbReference type="PROSITE" id="PS50174"/>
    </source>
</evidence>
<dbReference type="STRING" id="1314781.A0A165KJP8"/>
<feature type="domain" description="G-patch" evidence="2">
    <location>
        <begin position="166"/>
        <end position="186"/>
    </location>
</feature>
<dbReference type="GO" id="GO:0003723">
    <property type="term" value="F:RNA binding"/>
    <property type="evidence" value="ECO:0007669"/>
    <property type="project" value="TreeGrafter"/>
</dbReference>
<feature type="region of interest" description="Disordered" evidence="1">
    <location>
        <begin position="709"/>
        <end position="878"/>
    </location>
</feature>
<feature type="compositionally biased region" description="Basic and acidic residues" evidence="1">
    <location>
        <begin position="762"/>
        <end position="782"/>
    </location>
</feature>
<dbReference type="InParanoid" id="A0A165KJP8"/>
<keyword evidence="4" id="KW-1185">Reference proteome</keyword>
<feature type="region of interest" description="Disordered" evidence="1">
    <location>
        <begin position="554"/>
        <end position="576"/>
    </location>
</feature>
<gene>
    <name evidence="3" type="ORF">EXIGLDRAFT_765398</name>
</gene>
<feature type="region of interest" description="Disordered" evidence="1">
    <location>
        <begin position="202"/>
        <end position="226"/>
    </location>
</feature>
<dbReference type="InterPro" id="IPR000467">
    <property type="entry name" value="G_patch_dom"/>
</dbReference>
<evidence type="ECO:0000313" key="4">
    <source>
        <dbReference type="Proteomes" id="UP000077266"/>
    </source>
</evidence>
<protein>
    <submittedName>
        <fullName evidence="3">DUF1604-domain-containing protein</fullName>
    </submittedName>
</protein>
<dbReference type="GO" id="GO:0005634">
    <property type="term" value="C:nucleus"/>
    <property type="evidence" value="ECO:0007669"/>
    <property type="project" value="TreeGrafter"/>
</dbReference>
<feature type="compositionally biased region" description="Basic and acidic residues" evidence="1">
    <location>
        <begin position="214"/>
        <end position="226"/>
    </location>
</feature>
<feature type="compositionally biased region" description="Low complexity" evidence="1">
    <location>
        <begin position="721"/>
        <end position="730"/>
    </location>
</feature>
<feature type="compositionally biased region" description="Acidic residues" evidence="1">
    <location>
        <begin position="710"/>
        <end position="720"/>
    </location>
</feature>
<evidence type="ECO:0000313" key="3">
    <source>
        <dbReference type="EMBL" id="KZV96446.1"/>
    </source>
</evidence>
<proteinExistence type="predicted"/>
<dbReference type="Pfam" id="PF07713">
    <property type="entry name" value="DUF1604"/>
    <property type="match status" value="1"/>
</dbReference>
<evidence type="ECO:0000256" key="1">
    <source>
        <dbReference type="SAM" id="MobiDB-lite"/>
    </source>
</evidence>
<dbReference type="AlphaFoldDB" id="A0A165KJP8"/>
<dbReference type="Proteomes" id="UP000077266">
    <property type="component" value="Unassembled WGS sequence"/>
</dbReference>
<dbReference type="InterPro" id="IPR011666">
    <property type="entry name" value="DUF1604"/>
</dbReference>
<feature type="compositionally biased region" description="Low complexity" evidence="1">
    <location>
        <begin position="382"/>
        <end position="395"/>
    </location>
</feature>
<dbReference type="Pfam" id="PF01585">
    <property type="entry name" value="G-patch"/>
    <property type="match status" value="1"/>
</dbReference>
<reference evidence="3 4" key="1">
    <citation type="journal article" date="2016" name="Mol. Biol. Evol.">
        <title>Comparative Genomics of Early-Diverging Mushroom-Forming Fungi Provides Insights into the Origins of Lignocellulose Decay Capabilities.</title>
        <authorList>
            <person name="Nagy L.G."/>
            <person name="Riley R."/>
            <person name="Tritt A."/>
            <person name="Adam C."/>
            <person name="Daum C."/>
            <person name="Floudas D."/>
            <person name="Sun H."/>
            <person name="Yadav J.S."/>
            <person name="Pangilinan J."/>
            <person name="Larsson K.H."/>
            <person name="Matsuura K."/>
            <person name="Barry K."/>
            <person name="Labutti K."/>
            <person name="Kuo R."/>
            <person name="Ohm R.A."/>
            <person name="Bhattacharya S.S."/>
            <person name="Shirouzu T."/>
            <person name="Yoshinaga Y."/>
            <person name="Martin F.M."/>
            <person name="Grigoriev I.V."/>
            <person name="Hibbett D.S."/>
        </authorList>
    </citation>
    <scope>NUCLEOTIDE SEQUENCE [LARGE SCALE GENOMIC DNA]</scope>
    <source>
        <strain evidence="3 4">HHB12029</strain>
    </source>
</reference>
<dbReference type="PANTHER" id="PTHR13384:SF19">
    <property type="entry name" value="G PATCH DOMAIN-CONTAINING PROTEIN 1"/>
    <property type="match status" value="1"/>
</dbReference>